<dbReference type="PANTHER" id="PTHR22941:SF307">
    <property type="entry name" value="SERPENTINE RECEPTOR, CLASS H"/>
    <property type="match status" value="1"/>
</dbReference>
<keyword evidence="3" id="KW-1185">Reference proteome</keyword>
<keyword evidence="1" id="KW-0472">Membrane</keyword>
<dbReference type="OrthoDB" id="5843072at2759"/>
<protein>
    <recommendedName>
        <fullName evidence="4">G-protein coupled receptors family 1 profile domain-containing protein</fullName>
    </recommendedName>
</protein>
<dbReference type="Pfam" id="PF10318">
    <property type="entry name" value="7TM_GPCR_Srh"/>
    <property type="match status" value="1"/>
</dbReference>
<proteinExistence type="predicted"/>
<feature type="transmembrane region" description="Helical" evidence="1">
    <location>
        <begin position="58"/>
        <end position="80"/>
    </location>
</feature>
<dbReference type="Proteomes" id="UP000218231">
    <property type="component" value="Unassembled WGS sequence"/>
</dbReference>
<comment type="caution">
    <text evidence="2">The sequence shown here is derived from an EMBL/GenBank/DDBJ whole genome shotgun (WGS) entry which is preliminary data.</text>
</comment>
<feature type="transmembrane region" description="Helical" evidence="1">
    <location>
        <begin position="135"/>
        <end position="157"/>
    </location>
</feature>
<keyword evidence="1" id="KW-1133">Transmembrane helix</keyword>
<keyword evidence="1" id="KW-0812">Transmembrane</keyword>
<dbReference type="InterPro" id="IPR019422">
    <property type="entry name" value="7TM_GPCR_serpentine_rcpt_Srh"/>
</dbReference>
<accession>A0A2A2LJT1</accession>
<evidence type="ECO:0000313" key="3">
    <source>
        <dbReference type="Proteomes" id="UP000218231"/>
    </source>
</evidence>
<evidence type="ECO:0000256" key="1">
    <source>
        <dbReference type="SAM" id="Phobius"/>
    </source>
</evidence>
<name>A0A2A2LJT1_9BILA</name>
<feature type="transmembrane region" description="Helical" evidence="1">
    <location>
        <begin position="236"/>
        <end position="261"/>
    </location>
</feature>
<dbReference type="InterPro" id="IPR053220">
    <property type="entry name" value="Nematode_rcpt-like_serp_H"/>
</dbReference>
<dbReference type="STRING" id="2018661.A0A2A2LJT1"/>
<sequence>MKFKRKRNFFTSHRLIPTILINFIKPRFFFLISTTIFTRMSEIELCSSEIPIYDSYKIIQHIISFSSLLVNLLTAFCILYRSPAHMGSFKFILLYNIFAATVLDILLSNAILPVMLLPYLAGYPLGFLKFIDTGALMIIAFAVCGLVMTSIVLLFAWRHYQILPSFDRLQLSKTKKIIGFILLHIYIVAGLPVVVNKLPIQNELKDQLVKKIQSSGHCVIPELLLPSTLLLDVTPIPYIIIAVIYMSSATCLSAFFIFNALRCISTMNHISQMQRALQRKYFFTLLLQIGIPVCIIFVPVVFMIGIVARDLRDQSNRCQDRI</sequence>
<dbReference type="EMBL" id="LIAE01006680">
    <property type="protein sequence ID" value="PAV86308.1"/>
    <property type="molecule type" value="Genomic_DNA"/>
</dbReference>
<dbReference type="AlphaFoldDB" id="A0A2A2LJT1"/>
<feature type="transmembrane region" description="Helical" evidence="1">
    <location>
        <begin position="282"/>
        <end position="308"/>
    </location>
</feature>
<gene>
    <name evidence="2" type="ORF">WR25_14635</name>
</gene>
<evidence type="ECO:0008006" key="4">
    <source>
        <dbReference type="Google" id="ProtNLM"/>
    </source>
</evidence>
<dbReference type="PANTHER" id="PTHR22941">
    <property type="entry name" value="SERPENTINE RECEPTOR"/>
    <property type="match status" value="1"/>
</dbReference>
<organism evidence="2 3">
    <name type="scientific">Diploscapter pachys</name>
    <dbReference type="NCBI Taxonomy" id="2018661"/>
    <lineage>
        <taxon>Eukaryota</taxon>
        <taxon>Metazoa</taxon>
        <taxon>Ecdysozoa</taxon>
        <taxon>Nematoda</taxon>
        <taxon>Chromadorea</taxon>
        <taxon>Rhabditida</taxon>
        <taxon>Rhabditina</taxon>
        <taxon>Rhabditomorpha</taxon>
        <taxon>Rhabditoidea</taxon>
        <taxon>Rhabditidae</taxon>
        <taxon>Diploscapter</taxon>
    </lineage>
</organism>
<reference evidence="2 3" key="1">
    <citation type="journal article" date="2017" name="Curr. Biol.">
        <title>Genome architecture and evolution of a unichromosomal asexual nematode.</title>
        <authorList>
            <person name="Fradin H."/>
            <person name="Zegar C."/>
            <person name="Gutwein M."/>
            <person name="Lucas J."/>
            <person name="Kovtun M."/>
            <person name="Corcoran D."/>
            <person name="Baugh L.R."/>
            <person name="Kiontke K."/>
            <person name="Gunsalus K."/>
            <person name="Fitch D.H."/>
            <person name="Piano F."/>
        </authorList>
    </citation>
    <scope>NUCLEOTIDE SEQUENCE [LARGE SCALE GENOMIC DNA]</scope>
    <source>
        <strain evidence="2">PF1309</strain>
    </source>
</reference>
<evidence type="ECO:0000313" key="2">
    <source>
        <dbReference type="EMBL" id="PAV86308.1"/>
    </source>
</evidence>
<feature type="transmembrane region" description="Helical" evidence="1">
    <location>
        <begin position="177"/>
        <end position="195"/>
    </location>
</feature>
<feature type="transmembrane region" description="Helical" evidence="1">
    <location>
        <begin position="92"/>
        <end position="115"/>
    </location>
</feature>